<protein>
    <submittedName>
        <fullName evidence="1">Uncharacterized protein</fullName>
    </submittedName>
</protein>
<keyword evidence="2" id="KW-1185">Reference proteome</keyword>
<comment type="caution">
    <text evidence="1">The sequence shown here is derived from an EMBL/GenBank/DDBJ whole genome shotgun (WGS) entry which is preliminary data.</text>
</comment>
<dbReference type="AlphaFoldDB" id="A0ABD3MVS1"/>
<name>A0ABD3MVS1_9STRA</name>
<sequence length="124" mass="14119">MEKISFVDNFATIALEAPELHEEFIYKEFAHAGDSTNQKGITEGLKRVLEMDQIIYHANARSEDGKSLYVISKQRASMRTDEKTRKKTATGEKPKLKEYLVMMQIAIQPTTDVTRGHTLGLCER</sequence>
<accession>A0ABD3MVS1</accession>
<dbReference type="Proteomes" id="UP001530400">
    <property type="component" value="Unassembled WGS sequence"/>
</dbReference>
<gene>
    <name evidence="1" type="ORF">ACHAWO_008652</name>
</gene>
<proteinExistence type="predicted"/>
<organism evidence="1 2">
    <name type="scientific">Cyclotella atomus</name>
    <dbReference type="NCBI Taxonomy" id="382360"/>
    <lineage>
        <taxon>Eukaryota</taxon>
        <taxon>Sar</taxon>
        <taxon>Stramenopiles</taxon>
        <taxon>Ochrophyta</taxon>
        <taxon>Bacillariophyta</taxon>
        <taxon>Coscinodiscophyceae</taxon>
        <taxon>Thalassiosirophycidae</taxon>
        <taxon>Stephanodiscales</taxon>
        <taxon>Stephanodiscaceae</taxon>
        <taxon>Cyclotella</taxon>
    </lineage>
</organism>
<reference evidence="1 2" key="1">
    <citation type="submission" date="2024-10" db="EMBL/GenBank/DDBJ databases">
        <title>Updated reference genomes for cyclostephanoid diatoms.</title>
        <authorList>
            <person name="Roberts W.R."/>
            <person name="Alverson A.J."/>
        </authorList>
    </citation>
    <scope>NUCLEOTIDE SEQUENCE [LARGE SCALE GENOMIC DNA]</scope>
    <source>
        <strain evidence="1 2">AJA010-31</strain>
    </source>
</reference>
<evidence type="ECO:0000313" key="2">
    <source>
        <dbReference type="Proteomes" id="UP001530400"/>
    </source>
</evidence>
<evidence type="ECO:0000313" key="1">
    <source>
        <dbReference type="EMBL" id="KAL3766931.1"/>
    </source>
</evidence>
<dbReference type="EMBL" id="JALLPJ020001377">
    <property type="protein sequence ID" value="KAL3766931.1"/>
    <property type="molecule type" value="Genomic_DNA"/>
</dbReference>